<protein>
    <submittedName>
        <fullName evidence="1">Uncharacterized protein</fullName>
    </submittedName>
</protein>
<evidence type="ECO:0000313" key="1">
    <source>
        <dbReference type="EMBL" id="QHB32861.1"/>
    </source>
</evidence>
<dbReference type="KEGG" id="yca:F0T03_12235"/>
<dbReference type="Proteomes" id="UP000464402">
    <property type="component" value="Chromosome"/>
</dbReference>
<gene>
    <name evidence="1" type="ORF">F0T03_12235</name>
</gene>
<name>A0A857F0H4_9GAMM</name>
<dbReference type="RefSeq" id="WP_159678542.1">
    <property type="nucleotide sequence ID" value="NZ_CP043727.1"/>
</dbReference>
<keyword evidence="2" id="KW-1185">Reference proteome</keyword>
<evidence type="ECO:0000313" key="2">
    <source>
        <dbReference type="Proteomes" id="UP000464402"/>
    </source>
</evidence>
<accession>A0A857F0H4</accession>
<sequence length="335" mass="38226">MLLQDSLQQDVITSVKKSLTFDVLYQAIRPDISTFIAVSAKLPLKNLDDWERLIRWAISSSLQTFNPQHARFKNDLIGSLKWLDICNADGFRREKALRTLSGGAPNSFLFALVVRKLNDWVPQVREAARDVLPLIAECSDPEIIVDVLFITLPYWDSWGRMGDTEKHILMKIILMEKVTESLKRRLILSTSGPVAAIFMQAGRTTALDTFLTEIAESSVQPSLRAKAYRCQFDRKFVWAEGLTWQWIDKVYGIRRRVPVLKGRIIDTTRPLLENLRMATIDRSPMVRRIAGEMLIKELDSIGDEAFRLAKILASDTSPSVSERGRYALADLEKRM</sequence>
<proteinExistence type="predicted"/>
<dbReference type="EMBL" id="CP043727">
    <property type="protein sequence ID" value="QHB32861.1"/>
    <property type="molecule type" value="Genomic_DNA"/>
</dbReference>
<organism evidence="1 2">
    <name type="scientific">Yersinia canariae</name>
    <dbReference type="NCBI Taxonomy" id="2607663"/>
    <lineage>
        <taxon>Bacteria</taxon>
        <taxon>Pseudomonadati</taxon>
        <taxon>Pseudomonadota</taxon>
        <taxon>Gammaproteobacteria</taxon>
        <taxon>Enterobacterales</taxon>
        <taxon>Yersiniaceae</taxon>
        <taxon>Yersinia</taxon>
    </lineage>
</organism>
<dbReference type="AlphaFoldDB" id="A0A857F0H4"/>
<reference evidence="2" key="1">
    <citation type="submission" date="2019-09" db="EMBL/GenBank/DDBJ databases">
        <title>Yersinia canariae sp. nov., isolated from a human yersiniosis case.</title>
        <authorList>
            <person name="Nguyen S.V."/>
            <person name="Greig D."/>
            <person name="Hurley D."/>
            <person name="Cao Y."/>
            <person name="McCabe E."/>
            <person name="Mitchell M."/>
            <person name="Jenkins C."/>
            <person name="Fanning S."/>
        </authorList>
    </citation>
    <scope>NUCLEOTIDE SEQUENCE [LARGE SCALE GENOMIC DNA]</scope>
    <source>
        <strain evidence="2">NCTC 14382</strain>
    </source>
</reference>